<dbReference type="Gene3D" id="3.20.20.80">
    <property type="entry name" value="Glycosidases"/>
    <property type="match status" value="1"/>
</dbReference>
<dbReference type="InParanoid" id="W3WY01"/>
<dbReference type="InterPro" id="IPR031728">
    <property type="entry name" value="GlcAase_C"/>
</dbReference>
<evidence type="ECO:0000256" key="1">
    <source>
        <dbReference type="SAM" id="SignalP"/>
    </source>
</evidence>
<accession>W3WY01</accession>
<dbReference type="InterPro" id="IPR052974">
    <property type="entry name" value="GH79_Enzymes"/>
</dbReference>
<dbReference type="AlphaFoldDB" id="W3WY01"/>
<evidence type="ECO:0000259" key="2">
    <source>
        <dbReference type="Pfam" id="PF16862"/>
    </source>
</evidence>
<sequence length="528" mass="57949">MSLLCNKLMHWCLALAAATCVRALELELSLEMPDTALPLPASMCGLSIEADRFVDWAGEPGKANQFTWNLMNNTKEKTGIAPPIRIGGGSQDFIINVADLDNEEPGFYNIFAPVPELDDLESTKQLFPQAYFTGAGYKYWRAACNFPPTTSFTFGVNFLAGNTSEAIAQIKNIEKAFAESDCSDVELYAIELGNEADQWDDGVKRDEDWDIYAYSAQQISYYEAINDTLGDNGRKYRFGDSASRWSVKNMLNTDALQGEFASSINSLSVHHYHSTGQLDSRSVWPGKASGLVNKTSIRTELDSYDDSVKLAADANYSFVLGETGSFASHGQQGVSNSAAAALWLVDYSLHAAVVGISGLFFHQGVGYNYSAFEPVDHIGINLTDYAPDATHYTMPEYYGYVVVGEAIGSKEAYINEIEVDSSVPLTAFEIYEDNNLKRIVLINSQPWTELSTGERQNLTIQLPQLEYYDGARYKLLEFESLSATSGLTWGGQSYETLSGKASGEKVFHELDSSGAISLPSSSVALIHL</sequence>
<feature type="chain" id="PRO_5004835193" description="Beta-glucuronidase C-terminal domain-containing protein" evidence="1">
    <location>
        <begin position="24"/>
        <end position="528"/>
    </location>
</feature>
<protein>
    <recommendedName>
        <fullName evidence="2">Beta-glucuronidase C-terminal domain-containing protein</fullName>
    </recommendedName>
</protein>
<name>W3WY01_PESFW</name>
<keyword evidence="1" id="KW-0732">Signal</keyword>
<evidence type="ECO:0000313" key="3">
    <source>
        <dbReference type="EMBL" id="ETS78715.1"/>
    </source>
</evidence>
<dbReference type="EMBL" id="KI912114">
    <property type="protein sequence ID" value="ETS78715.1"/>
    <property type="molecule type" value="Genomic_DNA"/>
</dbReference>
<organism evidence="3 4">
    <name type="scientific">Pestalotiopsis fici (strain W106-1 / CGMCC3.15140)</name>
    <dbReference type="NCBI Taxonomy" id="1229662"/>
    <lineage>
        <taxon>Eukaryota</taxon>
        <taxon>Fungi</taxon>
        <taxon>Dikarya</taxon>
        <taxon>Ascomycota</taxon>
        <taxon>Pezizomycotina</taxon>
        <taxon>Sordariomycetes</taxon>
        <taxon>Xylariomycetidae</taxon>
        <taxon>Amphisphaeriales</taxon>
        <taxon>Sporocadaceae</taxon>
        <taxon>Pestalotiopsis</taxon>
    </lineage>
</organism>
<dbReference type="OrthoDB" id="2796951at2759"/>
<feature type="signal peptide" evidence="1">
    <location>
        <begin position="1"/>
        <end position="23"/>
    </location>
</feature>
<dbReference type="InterPro" id="IPR017853">
    <property type="entry name" value="GH"/>
</dbReference>
<dbReference type="GeneID" id="19273581"/>
<dbReference type="OMA" id="RWVDWAG"/>
<dbReference type="KEGG" id="pfy:PFICI_08568"/>
<evidence type="ECO:0000313" key="4">
    <source>
        <dbReference type="Proteomes" id="UP000030651"/>
    </source>
</evidence>
<gene>
    <name evidence="3" type="ORF">PFICI_08568</name>
</gene>
<dbReference type="Proteomes" id="UP000030651">
    <property type="component" value="Unassembled WGS sequence"/>
</dbReference>
<dbReference type="PANTHER" id="PTHR36183">
    <property type="entry name" value="BETA-GLUCURONIDASE"/>
    <property type="match status" value="1"/>
</dbReference>
<dbReference type="SUPFAM" id="SSF51445">
    <property type="entry name" value="(Trans)glycosidases"/>
    <property type="match status" value="1"/>
</dbReference>
<dbReference type="Gene3D" id="2.60.40.1180">
    <property type="entry name" value="Golgi alpha-mannosidase II"/>
    <property type="match status" value="1"/>
</dbReference>
<feature type="domain" description="Beta-glucuronidase C-terminal" evidence="2">
    <location>
        <begin position="428"/>
        <end position="525"/>
    </location>
</feature>
<proteinExistence type="predicted"/>
<dbReference type="eggNOG" id="ENOG502QW09">
    <property type="taxonomic scope" value="Eukaryota"/>
</dbReference>
<reference evidence="4" key="1">
    <citation type="journal article" date="2015" name="BMC Genomics">
        <title>Genomic and transcriptomic analysis of the endophytic fungus Pestalotiopsis fici reveals its lifestyle and high potential for synthesis of natural products.</title>
        <authorList>
            <person name="Wang X."/>
            <person name="Zhang X."/>
            <person name="Liu L."/>
            <person name="Xiang M."/>
            <person name="Wang W."/>
            <person name="Sun X."/>
            <person name="Che Y."/>
            <person name="Guo L."/>
            <person name="Liu G."/>
            <person name="Guo L."/>
            <person name="Wang C."/>
            <person name="Yin W.B."/>
            <person name="Stadler M."/>
            <person name="Zhang X."/>
            <person name="Liu X."/>
        </authorList>
    </citation>
    <scope>NUCLEOTIDE SEQUENCE [LARGE SCALE GENOMIC DNA]</scope>
    <source>
        <strain evidence="4">W106-1 / CGMCC3.15140</strain>
    </source>
</reference>
<dbReference type="RefSeq" id="XP_007835340.1">
    <property type="nucleotide sequence ID" value="XM_007837149.1"/>
</dbReference>
<dbReference type="InterPro" id="IPR013780">
    <property type="entry name" value="Glyco_hydro_b"/>
</dbReference>
<dbReference type="HOGENOM" id="CLU_022148_2_0_1"/>
<keyword evidence="4" id="KW-1185">Reference proteome</keyword>
<dbReference type="Pfam" id="PF16862">
    <property type="entry name" value="Glyco_hydro_79C"/>
    <property type="match status" value="1"/>
</dbReference>
<dbReference type="PANTHER" id="PTHR36183:SF2">
    <property type="entry name" value="BETA-GLUCURONIDASE C-TERMINAL DOMAIN-CONTAINING PROTEIN"/>
    <property type="match status" value="1"/>
</dbReference>